<dbReference type="Gene3D" id="3.30.565.10">
    <property type="entry name" value="Histidine kinase-like ATPase, C-terminal domain"/>
    <property type="match status" value="1"/>
</dbReference>
<proteinExistence type="predicted"/>
<dbReference type="GO" id="GO:0004674">
    <property type="term" value="F:protein serine/threonine kinase activity"/>
    <property type="evidence" value="ECO:0007669"/>
    <property type="project" value="UniProtKB-EC"/>
</dbReference>
<dbReference type="InterPro" id="IPR003594">
    <property type="entry name" value="HATPase_dom"/>
</dbReference>
<dbReference type="EC" id="2.7.11.1" evidence="2"/>
<feature type="domain" description="Histidine kinase/HSP90-like ATPase" evidence="1">
    <location>
        <begin position="3"/>
        <end position="99"/>
    </location>
</feature>
<reference evidence="2" key="1">
    <citation type="submission" date="2019-08" db="EMBL/GenBank/DDBJ databases">
        <authorList>
            <person name="Kucharzyk K."/>
            <person name="Murdoch R.W."/>
            <person name="Higgins S."/>
            <person name="Loffler F."/>
        </authorList>
    </citation>
    <scope>NUCLEOTIDE SEQUENCE</scope>
</reference>
<keyword evidence="2" id="KW-0808">Transferase</keyword>
<dbReference type="CDD" id="cd16936">
    <property type="entry name" value="HATPase_RsbW-like"/>
    <property type="match status" value="1"/>
</dbReference>
<dbReference type="Pfam" id="PF13581">
    <property type="entry name" value="HATPase_c_2"/>
    <property type="match status" value="1"/>
</dbReference>
<comment type="caution">
    <text evidence="2">The sequence shown here is derived from an EMBL/GenBank/DDBJ whole genome shotgun (WGS) entry which is preliminary data.</text>
</comment>
<evidence type="ECO:0000313" key="2">
    <source>
        <dbReference type="EMBL" id="MPM77890.1"/>
    </source>
</evidence>
<dbReference type="InterPro" id="IPR036890">
    <property type="entry name" value="HATPase_C_sf"/>
</dbReference>
<keyword evidence="2" id="KW-0418">Kinase</keyword>
<dbReference type="AlphaFoldDB" id="A0A645CLJ9"/>
<dbReference type="EMBL" id="VSSQ01028255">
    <property type="protein sequence ID" value="MPM77890.1"/>
    <property type="molecule type" value="Genomic_DNA"/>
</dbReference>
<dbReference type="SUPFAM" id="SSF55874">
    <property type="entry name" value="ATPase domain of HSP90 chaperone/DNA topoisomerase II/histidine kinase"/>
    <property type="match status" value="1"/>
</dbReference>
<sequence length="101" mass="11402">MNLNLALEEIVSNIILYAYSIESPANKIFIEFIKTGSKLKFIISDYGKPFDPTTKDEPDITLEAVDRPIGGLGIFLVRQIMDDIAYSRENGMNKLILYKSV</sequence>
<accession>A0A645CLJ9</accession>
<protein>
    <submittedName>
        <fullName evidence="2">Serine/threonine-protein kinase BtrW</fullName>
        <ecNumber evidence="2">2.7.11.1</ecNumber>
    </submittedName>
</protein>
<evidence type="ECO:0000259" key="1">
    <source>
        <dbReference type="Pfam" id="PF13581"/>
    </source>
</evidence>
<gene>
    <name evidence="2" type="primary">btrW</name>
    <name evidence="2" type="ORF">SDC9_124899</name>
</gene>
<name>A0A645CLJ9_9ZZZZ</name>
<organism evidence="2">
    <name type="scientific">bioreactor metagenome</name>
    <dbReference type="NCBI Taxonomy" id="1076179"/>
    <lineage>
        <taxon>unclassified sequences</taxon>
        <taxon>metagenomes</taxon>
        <taxon>ecological metagenomes</taxon>
    </lineage>
</organism>